<accession>A0A6A4ITQ8</accession>
<dbReference type="SUPFAM" id="SSF52047">
    <property type="entry name" value="RNI-like"/>
    <property type="match status" value="1"/>
</dbReference>
<dbReference type="Gene3D" id="1.20.1280.50">
    <property type="match status" value="1"/>
</dbReference>
<dbReference type="InterPro" id="IPR032675">
    <property type="entry name" value="LRR_dom_sf"/>
</dbReference>
<proteinExistence type="predicted"/>
<protein>
    <submittedName>
        <fullName evidence="1">Uncharacterized protein</fullName>
    </submittedName>
</protein>
<dbReference type="OrthoDB" id="3016861at2759"/>
<sequence>MHGTAPIQWVPNEILDLIFEFVCAGPAKLQKIQGDETPPVLQLSAVCSHWRSVLQFAPSLWAHIAVWFDADGNIPRFETVQLFLERSKEKPLTLDIRFDHGGDAIQLQKILDHPAFLAIAYQAHRWKFLSLTGQRPEDLCILRAPVISSCPELETLQLFEFDECNVGFFLGFVSMPKLKHLPGEYFHPLHPTQDIPWHQLTQVGLDAMMHDVPRLVELCGNLLELDIHSDPYWEIDVPHLHTSTTHQNVEFLAVILWSLEPEGPETDTLKQLFKALSFPHLSGLQIIDDNYDSPDEKQIVVHCSFGMLDNFINECSSTLEQLTLHDISISDSDLIALLRNLPSLTFISIQDPHITSAGTPIDVICPLSTAFIKSLRVKTNPVLLPNLECILLVIRNECDETTLVKMIRSRWSIHEDSDDEDEDEDFAILEKVMVRIQMPVVDLEKLEPLKVLKEEGLEVSVRTGMLDVVDFI</sequence>
<gene>
    <name evidence="1" type="ORF">BT96DRAFT_911979</name>
</gene>
<dbReference type="AlphaFoldDB" id="A0A6A4ITQ8"/>
<dbReference type="EMBL" id="ML769383">
    <property type="protein sequence ID" value="KAE9411387.1"/>
    <property type="molecule type" value="Genomic_DNA"/>
</dbReference>
<organism evidence="1 2">
    <name type="scientific">Gymnopus androsaceus JB14</name>
    <dbReference type="NCBI Taxonomy" id="1447944"/>
    <lineage>
        <taxon>Eukaryota</taxon>
        <taxon>Fungi</taxon>
        <taxon>Dikarya</taxon>
        <taxon>Basidiomycota</taxon>
        <taxon>Agaricomycotina</taxon>
        <taxon>Agaricomycetes</taxon>
        <taxon>Agaricomycetidae</taxon>
        <taxon>Agaricales</taxon>
        <taxon>Marasmiineae</taxon>
        <taxon>Omphalotaceae</taxon>
        <taxon>Gymnopus</taxon>
    </lineage>
</organism>
<name>A0A6A4ITQ8_9AGAR</name>
<dbReference type="Gene3D" id="3.80.10.10">
    <property type="entry name" value="Ribonuclease Inhibitor"/>
    <property type="match status" value="1"/>
</dbReference>
<dbReference type="Proteomes" id="UP000799118">
    <property type="component" value="Unassembled WGS sequence"/>
</dbReference>
<reference evidence="1" key="1">
    <citation type="journal article" date="2019" name="Environ. Microbiol.">
        <title>Fungal ecological strategies reflected in gene transcription - a case study of two litter decomposers.</title>
        <authorList>
            <person name="Barbi F."/>
            <person name="Kohler A."/>
            <person name="Barry K."/>
            <person name="Baskaran P."/>
            <person name="Daum C."/>
            <person name="Fauchery L."/>
            <person name="Ihrmark K."/>
            <person name="Kuo A."/>
            <person name="LaButti K."/>
            <person name="Lipzen A."/>
            <person name="Morin E."/>
            <person name="Grigoriev I.V."/>
            <person name="Henrissat B."/>
            <person name="Lindahl B."/>
            <person name="Martin F."/>
        </authorList>
    </citation>
    <scope>NUCLEOTIDE SEQUENCE</scope>
    <source>
        <strain evidence="1">JB14</strain>
    </source>
</reference>
<evidence type="ECO:0000313" key="2">
    <source>
        <dbReference type="Proteomes" id="UP000799118"/>
    </source>
</evidence>
<keyword evidence="2" id="KW-1185">Reference proteome</keyword>
<evidence type="ECO:0000313" key="1">
    <source>
        <dbReference type="EMBL" id="KAE9411387.1"/>
    </source>
</evidence>